<protein>
    <submittedName>
        <fullName evidence="1">Uncharacterized protein</fullName>
    </submittedName>
</protein>
<sequence length="195" mass="22196">MRAFSPIVLAIALSGCTTYPLGLDEESWRELSPQQKLEASQKQAELDQARNLRLAREAEARAEEAREAANKLMLLRHQAKYGERVQCVLEPVSHHRSGKWRRLEPAALDLVLGVRMKVDLYETGRSSRAREAIAWFDGQRVQICPGEYAARHQPEACVVAVGHYRDYRRGMLRQIDSDGFLKGELDCSFVGREPY</sequence>
<comment type="caution">
    <text evidence="1">The sequence shown here is derived from an EMBL/GenBank/DDBJ whole genome shotgun (WGS) entry which is preliminary data.</text>
</comment>
<gene>
    <name evidence="1" type="ORF">SAMN04487964_103157</name>
</gene>
<reference evidence="1 2" key="1">
    <citation type="submission" date="2017-05" db="EMBL/GenBank/DDBJ databases">
        <authorList>
            <person name="Varghese N."/>
            <person name="Submissions S."/>
        </authorList>
    </citation>
    <scope>NUCLEOTIDE SEQUENCE [LARGE SCALE GENOMIC DNA]</scope>
    <source>
        <strain evidence="1 2">CGMCC 1.7287</strain>
    </source>
</reference>
<organism evidence="1 2">
    <name type="scientific">Marinobacterium sediminicola</name>
    <dbReference type="NCBI Taxonomy" id="518898"/>
    <lineage>
        <taxon>Bacteria</taxon>
        <taxon>Pseudomonadati</taxon>
        <taxon>Pseudomonadota</taxon>
        <taxon>Gammaproteobacteria</taxon>
        <taxon>Oceanospirillales</taxon>
        <taxon>Oceanospirillaceae</taxon>
        <taxon>Marinobacterium</taxon>
    </lineage>
</organism>
<dbReference type="EMBL" id="FXWV01000003">
    <property type="protein sequence ID" value="SMR73216.1"/>
    <property type="molecule type" value="Genomic_DNA"/>
</dbReference>
<dbReference type="PROSITE" id="PS51257">
    <property type="entry name" value="PROKAR_LIPOPROTEIN"/>
    <property type="match status" value="1"/>
</dbReference>
<evidence type="ECO:0000313" key="2">
    <source>
        <dbReference type="Proteomes" id="UP001159257"/>
    </source>
</evidence>
<dbReference type="RefSeq" id="WP_239040294.1">
    <property type="nucleotide sequence ID" value="NZ_BAAAEY010000003.1"/>
</dbReference>
<proteinExistence type="predicted"/>
<dbReference type="Proteomes" id="UP001159257">
    <property type="component" value="Unassembled WGS sequence"/>
</dbReference>
<evidence type="ECO:0000313" key="1">
    <source>
        <dbReference type="EMBL" id="SMR73216.1"/>
    </source>
</evidence>
<keyword evidence="2" id="KW-1185">Reference proteome</keyword>
<accession>A0ABY1RY54</accession>
<name>A0ABY1RY54_9GAMM</name>